<dbReference type="SUPFAM" id="SSF52047">
    <property type="entry name" value="RNI-like"/>
    <property type="match status" value="1"/>
</dbReference>
<comment type="caution">
    <text evidence="4">The sequence shown here is derived from an EMBL/GenBank/DDBJ whole genome shotgun (WGS) entry which is preliminary data.</text>
</comment>
<dbReference type="PANTHER" id="PTHR46544">
    <property type="entry name" value="EXTRACELLULAR MATRIX PROTEIN 2-RELATED"/>
    <property type="match status" value="1"/>
</dbReference>
<dbReference type="SMART" id="SM00369">
    <property type="entry name" value="LRR_TYP"/>
    <property type="match status" value="11"/>
</dbReference>
<dbReference type="Proteomes" id="UP000322234">
    <property type="component" value="Unassembled WGS sequence"/>
</dbReference>
<dbReference type="Gene3D" id="3.80.10.10">
    <property type="entry name" value="Ribonuclease Inhibitor"/>
    <property type="match status" value="4"/>
</dbReference>
<dbReference type="PROSITE" id="PS51450">
    <property type="entry name" value="LRR"/>
    <property type="match status" value="5"/>
</dbReference>
<dbReference type="PRINTS" id="PR00019">
    <property type="entry name" value="LEURICHRPT"/>
</dbReference>
<evidence type="ECO:0008006" key="6">
    <source>
        <dbReference type="Google" id="ProtNLM"/>
    </source>
</evidence>
<dbReference type="SMART" id="SM00364">
    <property type="entry name" value="LRR_BAC"/>
    <property type="match status" value="5"/>
</dbReference>
<dbReference type="GO" id="GO:0010811">
    <property type="term" value="P:positive regulation of cell-substrate adhesion"/>
    <property type="evidence" value="ECO:0007669"/>
    <property type="project" value="TreeGrafter"/>
</dbReference>
<accession>A0A6B0SFG8</accession>
<feature type="compositionally biased region" description="Low complexity" evidence="3">
    <location>
        <begin position="27"/>
        <end position="38"/>
    </location>
</feature>
<evidence type="ECO:0000313" key="4">
    <source>
        <dbReference type="EMBL" id="MXQ98704.1"/>
    </source>
</evidence>
<name>A0A6B0SFG8_9CETA</name>
<dbReference type="GO" id="GO:0070052">
    <property type="term" value="F:collagen V binding"/>
    <property type="evidence" value="ECO:0007669"/>
    <property type="project" value="TreeGrafter"/>
</dbReference>
<organism evidence="4 5">
    <name type="scientific">Bos mutus</name>
    <name type="common">wild yak</name>
    <dbReference type="NCBI Taxonomy" id="72004"/>
    <lineage>
        <taxon>Eukaryota</taxon>
        <taxon>Metazoa</taxon>
        <taxon>Chordata</taxon>
        <taxon>Craniata</taxon>
        <taxon>Vertebrata</taxon>
        <taxon>Euteleostomi</taxon>
        <taxon>Mammalia</taxon>
        <taxon>Eutheria</taxon>
        <taxon>Laurasiatheria</taxon>
        <taxon>Artiodactyla</taxon>
        <taxon>Ruminantia</taxon>
        <taxon>Pecora</taxon>
        <taxon>Bovidae</taxon>
        <taxon>Bovinae</taxon>
        <taxon>Bos</taxon>
    </lineage>
</organism>
<evidence type="ECO:0000256" key="1">
    <source>
        <dbReference type="ARBA" id="ARBA00022614"/>
    </source>
</evidence>
<dbReference type="GO" id="GO:0008201">
    <property type="term" value="F:heparin binding"/>
    <property type="evidence" value="ECO:0007669"/>
    <property type="project" value="TreeGrafter"/>
</dbReference>
<dbReference type="GO" id="GO:0031012">
    <property type="term" value="C:extracellular matrix"/>
    <property type="evidence" value="ECO:0007669"/>
    <property type="project" value="TreeGrafter"/>
</dbReference>
<keyword evidence="5" id="KW-1185">Reference proteome</keyword>
<dbReference type="FunFam" id="3.80.10.10:FF:000772">
    <property type="entry name" value="Extracellular matrix protein 2"/>
    <property type="match status" value="1"/>
</dbReference>
<dbReference type="Pfam" id="PF13855">
    <property type="entry name" value="LRR_8"/>
    <property type="match status" value="4"/>
</dbReference>
<dbReference type="InterPro" id="IPR003591">
    <property type="entry name" value="Leu-rich_rpt_typical-subtyp"/>
</dbReference>
<dbReference type="EMBL" id="VBQZ03000269">
    <property type="protein sequence ID" value="MXQ98704.1"/>
    <property type="molecule type" value="Genomic_DNA"/>
</dbReference>
<reference evidence="4" key="1">
    <citation type="submission" date="2019-10" db="EMBL/GenBank/DDBJ databases">
        <title>The sequence and de novo assembly of the wild yak genome.</title>
        <authorList>
            <person name="Liu Y."/>
        </authorList>
    </citation>
    <scope>NUCLEOTIDE SEQUENCE [LARGE SCALE GENOMIC DNA]</scope>
    <source>
        <strain evidence="4">WY2019</strain>
    </source>
</reference>
<keyword evidence="2" id="KW-0677">Repeat</keyword>
<feature type="region of interest" description="Disordered" evidence="3">
    <location>
        <begin position="1"/>
        <end position="124"/>
    </location>
</feature>
<protein>
    <recommendedName>
        <fullName evidence="6">Extracellular matrix protein 2</fullName>
    </recommendedName>
</protein>
<dbReference type="InterPro" id="IPR001611">
    <property type="entry name" value="Leu-rich_rpt"/>
</dbReference>
<evidence type="ECO:0000256" key="3">
    <source>
        <dbReference type="SAM" id="MobiDB-lite"/>
    </source>
</evidence>
<dbReference type="InterPro" id="IPR043184">
    <property type="entry name" value="ECM2"/>
</dbReference>
<dbReference type="FunFam" id="3.80.10.10:FF:001007">
    <property type="entry name" value="Si:dkey-32e6.6"/>
    <property type="match status" value="1"/>
</dbReference>
<keyword evidence="1" id="KW-0433">Leucine-rich repeat</keyword>
<evidence type="ECO:0000256" key="2">
    <source>
        <dbReference type="ARBA" id="ARBA00022737"/>
    </source>
</evidence>
<proteinExistence type="predicted"/>
<sequence length="509" mass="56207">MLTNRSLDRTDNGQLDRPLLRPTSKEGAPGAPTQPTAPRWKLLARPGLTQRKSTQPAAWEHKQGRNHGAGTVQVHPHATDTARPGVARTPQAQEGAMAAKKGQGRQVGGQEAKKRGPKTQRSPKASCLLAQAAIACGNVKMKHVPALSDPGLTMLYLAENEIAKIPAHTFLGLPNLEWLDLSKNKLDVFGLHPHAFKNLTRLKRLNLDGNLLSTVPALPASLQELKLNDNLLQGLEHSSFQGLSQLLTLEVEGNRLHDGNISPLAFQPLRSLLYLRLDRNQLRTIPPGLPASLQELHLGTNVIEEVREGTLNHSRSLSVLVLSNNRLQEDRLAPRAWIDLPKLEALDLSYNQLVHVPSFLPRGLRHLTLHHNRIERIPGYVFAHMKPGLETLHLAHNSLREDGIHGVSFLGLQASLAELLLDHNQLQAVPRGLLGLRALQVLRLSHNKIRHVPLNSICDTRVAQDSNLISTHLENNLIDRRRIPPTAFSCIRAYHSVVLEPQQGEGESA</sequence>
<dbReference type="AlphaFoldDB" id="A0A6B0SFG8"/>
<evidence type="ECO:0000313" key="5">
    <source>
        <dbReference type="Proteomes" id="UP000322234"/>
    </source>
</evidence>
<dbReference type="Pfam" id="PF00560">
    <property type="entry name" value="LRR_1"/>
    <property type="match status" value="1"/>
</dbReference>
<dbReference type="PANTHER" id="PTHR46544:SF2">
    <property type="entry name" value="EXTRACELLULAR MATRIX PROTEIN 2-RELATED"/>
    <property type="match status" value="1"/>
</dbReference>
<dbReference type="GO" id="GO:0030198">
    <property type="term" value="P:extracellular matrix organization"/>
    <property type="evidence" value="ECO:0007669"/>
    <property type="project" value="TreeGrafter"/>
</dbReference>
<feature type="compositionally biased region" description="Basic and acidic residues" evidence="3">
    <location>
        <begin position="1"/>
        <end position="11"/>
    </location>
</feature>
<gene>
    <name evidence="4" type="ORF">E5288_WYG015758</name>
</gene>
<dbReference type="InterPro" id="IPR032675">
    <property type="entry name" value="LRR_dom_sf"/>
</dbReference>